<feature type="region of interest" description="Disordered" evidence="9">
    <location>
        <begin position="378"/>
        <end position="398"/>
    </location>
</feature>
<protein>
    <recommendedName>
        <fullName evidence="10">Bromo domain-containing protein</fullName>
    </recommendedName>
</protein>
<dbReference type="GO" id="GO:0006368">
    <property type="term" value="P:transcription elongation by RNA polymerase II"/>
    <property type="evidence" value="ECO:0007669"/>
    <property type="project" value="TreeGrafter"/>
</dbReference>
<feature type="compositionally biased region" description="Basic and acidic residues" evidence="9">
    <location>
        <begin position="1"/>
        <end position="16"/>
    </location>
</feature>
<evidence type="ECO:0000256" key="4">
    <source>
        <dbReference type="ARBA" id="ARBA00023015"/>
    </source>
</evidence>
<feature type="region of interest" description="Disordered" evidence="9">
    <location>
        <begin position="1"/>
        <end position="48"/>
    </location>
</feature>
<dbReference type="AlphaFoldDB" id="A0A8H5LT03"/>
<feature type="compositionally biased region" description="Polar residues" evidence="9">
    <location>
        <begin position="382"/>
        <end position="398"/>
    </location>
</feature>
<keyword evidence="6" id="KW-0804">Transcription</keyword>
<dbReference type="Pfam" id="PF00439">
    <property type="entry name" value="Bromodomain"/>
    <property type="match status" value="2"/>
</dbReference>
<accession>A0A8H5LT03</accession>
<keyword evidence="4" id="KW-0805">Transcription regulation</keyword>
<keyword evidence="2" id="KW-0677">Repeat</keyword>
<keyword evidence="7" id="KW-0539">Nucleus</keyword>
<evidence type="ECO:0000256" key="7">
    <source>
        <dbReference type="ARBA" id="ARBA00023242"/>
    </source>
</evidence>
<dbReference type="InterPro" id="IPR036427">
    <property type="entry name" value="Bromodomain-like_sf"/>
</dbReference>
<feature type="compositionally biased region" description="Acidic residues" evidence="9">
    <location>
        <begin position="476"/>
        <end position="498"/>
    </location>
</feature>
<evidence type="ECO:0000256" key="1">
    <source>
        <dbReference type="ARBA" id="ARBA00004123"/>
    </source>
</evidence>
<gene>
    <name evidence="11" type="ORF">D9758_002216</name>
</gene>
<dbReference type="Proteomes" id="UP000559256">
    <property type="component" value="Unassembled WGS sequence"/>
</dbReference>
<dbReference type="CDD" id="cd04369">
    <property type="entry name" value="Bromodomain"/>
    <property type="match status" value="1"/>
</dbReference>
<evidence type="ECO:0000259" key="10">
    <source>
        <dbReference type="PROSITE" id="PS50014"/>
    </source>
</evidence>
<evidence type="ECO:0000256" key="3">
    <source>
        <dbReference type="ARBA" id="ARBA00022853"/>
    </source>
</evidence>
<dbReference type="InterPro" id="IPR001487">
    <property type="entry name" value="Bromodomain"/>
</dbReference>
<evidence type="ECO:0000313" key="11">
    <source>
        <dbReference type="EMBL" id="KAF5368467.1"/>
    </source>
</evidence>
<dbReference type="InterPro" id="IPR037382">
    <property type="entry name" value="Rsc/polybromo"/>
</dbReference>
<evidence type="ECO:0000256" key="6">
    <source>
        <dbReference type="ARBA" id="ARBA00023163"/>
    </source>
</evidence>
<proteinExistence type="predicted"/>
<dbReference type="PRINTS" id="PR00503">
    <property type="entry name" value="BROMODOMAIN"/>
</dbReference>
<keyword evidence="3" id="KW-0156">Chromatin regulator</keyword>
<feature type="region of interest" description="Disordered" evidence="9">
    <location>
        <begin position="324"/>
        <end position="349"/>
    </location>
</feature>
<dbReference type="PROSITE" id="PS50014">
    <property type="entry name" value="BROMODOMAIN_2"/>
    <property type="match status" value="2"/>
</dbReference>
<evidence type="ECO:0000256" key="8">
    <source>
        <dbReference type="PROSITE-ProRule" id="PRU00035"/>
    </source>
</evidence>
<dbReference type="GO" id="GO:0016586">
    <property type="term" value="C:RSC-type complex"/>
    <property type="evidence" value="ECO:0007669"/>
    <property type="project" value="InterPro"/>
</dbReference>
<sequence length="590" mass="65161">MPKRERGPSDGGEESRTKRKRENGGSSSDVEMAGVETTGEGASGESVTEQGLKLWQTVKDGVNKEERPLSLLFLTKPSKKLYPDYYRIIAQPIALDDIKKKLQSGTYPTLEAVRQDFELCFTNAKTYNAKGSEIYQDAKDLLKLTNKTYKKLVPSEENAEGSKNKPPNIHRMMKSRLQKLIDKTDEGGRVLSSEFMELPNKKTWAIYYSTIKRPQCLENIFKHVKRKEYSSLSEFAENMELVFSNAMSFNQEHTQIWEDALSLRDYFRQLMSDLPEPFALPQYSKPSNKIKIKMPAAAQSNTAATDQSAKLSGTAINIRVPPVAKPTTASSSKETIAPTPTAQVSTPTPIAQPQPVATPAVRHLQISQPTLPAAAPSVAPVTHQSTPSHIPSAPTISQPISFTSNNLKTEASRQTVSVSPAPPPAENQIRCVMLVTEPRGRPLNLDHRDGVTSWAMRLGKEEKSLLIRNIAFLGDEDEDSSGAEDDGEEDDVKEDTDAEANTKSVKRKSKRGRGRAMKVTRSTTRLKANLPAKKKVKKIGEIQVKLNGSVLQEQDGQSGKWTAELVTGSNTLEVGEKGGLIWKIYAERVA</sequence>
<comment type="caution">
    <text evidence="11">The sequence shown here is derived from an EMBL/GenBank/DDBJ whole genome shotgun (WGS) entry which is preliminary data.</text>
</comment>
<dbReference type="Gene3D" id="1.20.920.10">
    <property type="entry name" value="Bromodomain-like"/>
    <property type="match status" value="2"/>
</dbReference>
<dbReference type="GO" id="GO:0006338">
    <property type="term" value="P:chromatin remodeling"/>
    <property type="evidence" value="ECO:0007669"/>
    <property type="project" value="InterPro"/>
</dbReference>
<feature type="domain" description="Bromo" evidence="10">
    <location>
        <begin position="65"/>
        <end position="135"/>
    </location>
</feature>
<feature type="compositionally biased region" description="Basic residues" evidence="9">
    <location>
        <begin position="504"/>
        <end position="515"/>
    </location>
</feature>
<reference evidence="11 12" key="1">
    <citation type="journal article" date="2020" name="ISME J.">
        <title>Uncovering the hidden diversity of litter-decomposition mechanisms in mushroom-forming fungi.</title>
        <authorList>
            <person name="Floudas D."/>
            <person name="Bentzer J."/>
            <person name="Ahren D."/>
            <person name="Johansson T."/>
            <person name="Persson P."/>
            <person name="Tunlid A."/>
        </authorList>
    </citation>
    <scope>NUCLEOTIDE SEQUENCE [LARGE SCALE GENOMIC DNA]</scope>
    <source>
        <strain evidence="11 12">CBS 291.85</strain>
    </source>
</reference>
<feature type="region of interest" description="Disordered" evidence="9">
    <location>
        <begin position="476"/>
        <end position="515"/>
    </location>
</feature>
<name>A0A8H5LT03_9AGAR</name>
<dbReference type="GO" id="GO:0003682">
    <property type="term" value="F:chromatin binding"/>
    <property type="evidence" value="ECO:0007669"/>
    <property type="project" value="TreeGrafter"/>
</dbReference>
<evidence type="ECO:0000256" key="9">
    <source>
        <dbReference type="SAM" id="MobiDB-lite"/>
    </source>
</evidence>
<dbReference type="SUPFAM" id="SSF47370">
    <property type="entry name" value="Bromodomain"/>
    <property type="match status" value="2"/>
</dbReference>
<feature type="domain" description="Bromo" evidence="10">
    <location>
        <begin position="187"/>
        <end position="257"/>
    </location>
</feature>
<dbReference type="EMBL" id="JAACJM010000015">
    <property type="protein sequence ID" value="KAF5368467.1"/>
    <property type="molecule type" value="Genomic_DNA"/>
</dbReference>
<dbReference type="OrthoDB" id="6017at2759"/>
<evidence type="ECO:0000313" key="12">
    <source>
        <dbReference type="Proteomes" id="UP000559256"/>
    </source>
</evidence>
<feature type="compositionally biased region" description="Polar residues" evidence="9">
    <location>
        <begin position="327"/>
        <end position="349"/>
    </location>
</feature>
<evidence type="ECO:0000256" key="2">
    <source>
        <dbReference type="ARBA" id="ARBA00022737"/>
    </source>
</evidence>
<dbReference type="SMART" id="SM00297">
    <property type="entry name" value="BROMO"/>
    <property type="match status" value="2"/>
</dbReference>
<dbReference type="PANTHER" id="PTHR16062:SF19">
    <property type="entry name" value="PROTEIN POLYBROMO-1"/>
    <property type="match status" value="1"/>
</dbReference>
<comment type="subcellular location">
    <subcellularLocation>
        <location evidence="1">Nucleus</location>
    </subcellularLocation>
</comment>
<evidence type="ECO:0000256" key="5">
    <source>
        <dbReference type="ARBA" id="ARBA00023117"/>
    </source>
</evidence>
<keyword evidence="5 8" id="KW-0103">Bromodomain</keyword>
<organism evidence="11 12">
    <name type="scientific">Tetrapyrgos nigripes</name>
    <dbReference type="NCBI Taxonomy" id="182062"/>
    <lineage>
        <taxon>Eukaryota</taxon>
        <taxon>Fungi</taxon>
        <taxon>Dikarya</taxon>
        <taxon>Basidiomycota</taxon>
        <taxon>Agaricomycotina</taxon>
        <taxon>Agaricomycetes</taxon>
        <taxon>Agaricomycetidae</taxon>
        <taxon>Agaricales</taxon>
        <taxon>Marasmiineae</taxon>
        <taxon>Marasmiaceae</taxon>
        <taxon>Tetrapyrgos</taxon>
    </lineage>
</organism>
<dbReference type="PANTHER" id="PTHR16062">
    <property type="entry name" value="SWI/SNF-RELATED"/>
    <property type="match status" value="1"/>
</dbReference>
<keyword evidence="12" id="KW-1185">Reference proteome</keyword>